<reference evidence="8" key="1">
    <citation type="submission" date="2014-08" db="EMBL/GenBank/DDBJ databases">
        <authorList>
            <person name="Murali S."/>
            <person name="Richards S."/>
            <person name="Bandaranaike D."/>
            <person name="Bellair M."/>
            <person name="Blankenburg K."/>
            <person name="Chao H."/>
            <person name="Dinh H."/>
            <person name="Doddapaneni H."/>
            <person name="Dugan-Rocha S."/>
            <person name="Elkadiri S."/>
            <person name="Gnanaolivu R."/>
            <person name="Hughes D."/>
            <person name="Lee S."/>
            <person name="Li M."/>
            <person name="Ming W."/>
            <person name="Munidasa M."/>
            <person name="Muniz J."/>
            <person name="Nguyen L."/>
            <person name="Osuji N."/>
            <person name="Pu L.-L."/>
            <person name="Puazo M."/>
            <person name="Skinner E."/>
            <person name="Qu C."/>
            <person name="Quiroz J."/>
            <person name="Raj R."/>
            <person name="Weissenberger G."/>
            <person name="Xin Y."/>
            <person name="Zou X."/>
            <person name="Han Y."/>
            <person name="Worley K."/>
            <person name="Muzny D."/>
            <person name="Gibbs R."/>
        </authorList>
    </citation>
    <scope>NUCLEOTIDE SEQUENCE</scope>
    <source>
        <strain evidence="8">HAZT.00-mixed</strain>
        <tissue evidence="8">Whole organism</tissue>
    </source>
</reference>
<reference evidence="8" key="3">
    <citation type="submission" date="2019-06" db="EMBL/GenBank/DDBJ databases">
        <authorList>
            <person name="Poynton C."/>
            <person name="Hasenbein S."/>
            <person name="Benoit J.B."/>
            <person name="Sepulveda M.S."/>
            <person name="Poelchau M.F."/>
            <person name="Murali S.C."/>
            <person name="Chen S."/>
            <person name="Glastad K.M."/>
            <person name="Werren J.H."/>
            <person name="Vineis J.H."/>
            <person name="Bowen J.L."/>
            <person name="Friedrich M."/>
            <person name="Jones J."/>
            <person name="Robertson H.M."/>
            <person name="Feyereisen R."/>
            <person name="Mechler-Hickson A."/>
            <person name="Mathers N."/>
            <person name="Lee C.E."/>
            <person name="Colbourne J.K."/>
            <person name="Biales A."/>
            <person name="Johnston J.S."/>
            <person name="Wellborn G.A."/>
            <person name="Rosendale A.J."/>
            <person name="Cridge A.G."/>
            <person name="Munoz-Torres M.C."/>
            <person name="Bain P.A."/>
            <person name="Manny A.R."/>
            <person name="Major K.M."/>
            <person name="Lambert F.N."/>
            <person name="Vulpe C.D."/>
            <person name="Tuck P."/>
            <person name="Blalock B.J."/>
            <person name="Lin Y.-Y."/>
            <person name="Smith M.E."/>
            <person name="Ochoa-Acuna H."/>
            <person name="Chen M.-J.M."/>
            <person name="Childers C.P."/>
            <person name="Qu J."/>
            <person name="Dugan S."/>
            <person name="Lee S.L."/>
            <person name="Chao H."/>
            <person name="Dinh H."/>
            <person name="Han Y."/>
            <person name="Doddapaneni H."/>
            <person name="Worley K.C."/>
            <person name="Muzny D.M."/>
            <person name="Gibbs R.A."/>
            <person name="Richards S."/>
        </authorList>
    </citation>
    <scope>NUCLEOTIDE SEQUENCE</scope>
    <source>
        <strain evidence="8">HAZT.00-mixed</strain>
        <tissue evidence="8">Whole organism</tissue>
    </source>
</reference>
<proteinExistence type="predicted"/>
<dbReference type="InterPro" id="IPR046439">
    <property type="entry name" value="ZF_RZ_dom"/>
</dbReference>
<evidence type="ECO:0000256" key="3">
    <source>
        <dbReference type="ARBA" id="ARBA00022723"/>
    </source>
</evidence>
<sequence>MQIKQALNFAGSGHWYKCPRGHVYAIGDCGLANQVSRCPEAGCGAVIGGHHYQLDGSNTLAAEMESNNRASNVSVVSQFMEEVHCELQRIRYVSIMKSVRPRGHNDRFLETVREIDALMDPTRVFTAQVERDVKALLKICETFVGGLGISNEERLLVLKAMNDVKKGAWYKCPNEHIYCITECGGAMETAVCPDCGAGIGGSSHTLRPDNRVASEMDGATAHAWPQ</sequence>
<evidence type="ECO:0000313" key="8">
    <source>
        <dbReference type="EMBL" id="KAA0203319.1"/>
    </source>
</evidence>
<dbReference type="PANTHER" id="PTHR23425">
    <property type="entry name" value="NUCLEOPORIN AMO1-LIKE"/>
    <property type="match status" value="1"/>
</dbReference>
<keyword evidence="2" id="KW-0963">Cytoplasm</keyword>
<organism evidence="8">
    <name type="scientific">Hyalella azteca</name>
    <name type="common">Amphipod</name>
    <dbReference type="NCBI Taxonomy" id="294128"/>
    <lineage>
        <taxon>Eukaryota</taxon>
        <taxon>Metazoa</taxon>
        <taxon>Ecdysozoa</taxon>
        <taxon>Arthropoda</taxon>
        <taxon>Crustacea</taxon>
        <taxon>Multicrustacea</taxon>
        <taxon>Malacostraca</taxon>
        <taxon>Eumalacostraca</taxon>
        <taxon>Peracarida</taxon>
        <taxon>Amphipoda</taxon>
        <taxon>Senticaudata</taxon>
        <taxon>Talitrida</taxon>
        <taxon>Talitroidea</taxon>
        <taxon>Hyalellidae</taxon>
        <taxon>Hyalella</taxon>
    </lineage>
</organism>
<evidence type="ECO:0000256" key="6">
    <source>
        <dbReference type="ARBA" id="ARBA00022859"/>
    </source>
</evidence>
<accession>A0A6A0HCV0</accession>
<keyword evidence="4" id="KW-0863">Zinc-finger</keyword>
<keyword evidence="3" id="KW-0479">Metal-binding</keyword>
<dbReference type="PROSITE" id="PS51981">
    <property type="entry name" value="ZF_RZ"/>
    <property type="match status" value="2"/>
</dbReference>
<dbReference type="Pfam" id="PF20173">
    <property type="entry name" value="ZnF_RZ-type"/>
    <property type="match status" value="2"/>
</dbReference>
<reference evidence="8" key="2">
    <citation type="journal article" date="2018" name="Environ. Sci. Technol.">
        <title>The Toxicogenome of Hyalella azteca: A Model for Sediment Ecotoxicology and Evolutionary Toxicology.</title>
        <authorList>
            <person name="Poynton H.C."/>
            <person name="Hasenbein S."/>
            <person name="Benoit J.B."/>
            <person name="Sepulveda M.S."/>
            <person name="Poelchau M.F."/>
            <person name="Hughes D.S.T."/>
            <person name="Murali S.C."/>
            <person name="Chen S."/>
            <person name="Glastad K.M."/>
            <person name="Goodisman M.A.D."/>
            <person name="Werren J.H."/>
            <person name="Vineis J.H."/>
            <person name="Bowen J.L."/>
            <person name="Friedrich M."/>
            <person name="Jones J."/>
            <person name="Robertson H.M."/>
            <person name="Feyereisen R."/>
            <person name="Mechler-Hickson A."/>
            <person name="Mathers N."/>
            <person name="Lee C.E."/>
            <person name="Colbourne J.K."/>
            <person name="Biales A."/>
            <person name="Johnston J.S."/>
            <person name="Wellborn G.A."/>
            <person name="Rosendale A.J."/>
            <person name="Cridge A.G."/>
            <person name="Munoz-Torres M.C."/>
            <person name="Bain P.A."/>
            <person name="Manny A.R."/>
            <person name="Major K.M."/>
            <person name="Lambert F.N."/>
            <person name="Vulpe C.D."/>
            <person name="Tuck P."/>
            <person name="Blalock B.J."/>
            <person name="Lin Y.Y."/>
            <person name="Smith M.E."/>
            <person name="Ochoa-Acuna H."/>
            <person name="Chen M.M."/>
            <person name="Childers C.P."/>
            <person name="Qu J."/>
            <person name="Dugan S."/>
            <person name="Lee S.L."/>
            <person name="Chao H."/>
            <person name="Dinh H."/>
            <person name="Han Y."/>
            <person name="Doddapaneni H."/>
            <person name="Worley K.C."/>
            <person name="Muzny D.M."/>
            <person name="Gibbs R.A."/>
            <person name="Richards S."/>
        </authorList>
    </citation>
    <scope>NUCLEOTIDE SEQUENCE</scope>
    <source>
        <strain evidence="8">HAZT.00-mixed</strain>
        <tissue evidence="8">Whole organism</tissue>
    </source>
</reference>
<comment type="subcellular location">
    <subcellularLocation>
        <location evidence="1">Cytoplasm</location>
    </subcellularLocation>
</comment>
<dbReference type="EMBL" id="JQDR03001909">
    <property type="protein sequence ID" value="KAA0203319.1"/>
    <property type="molecule type" value="Genomic_DNA"/>
</dbReference>
<protein>
    <recommendedName>
        <fullName evidence="7">RZ-type domain-containing protein</fullName>
    </recommendedName>
</protein>
<dbReference type="GO" id="GO:0005737">
    <property type="term" value="C:cytoplasm"/>
    <property type="evidence" value="ECO:0007669"/>
    <property type="project" value="UniProtKB-SubCell"/>
</dbReference>
<feature type="domain" description="RZ-type" evidence="7">
    <location>
        <begin position="149"/>
        <end position="219"/>
    </location>
</feature>
<name>A0A6A0HCV0_HYAAZ</name>
<evidence type="ECO:0000256" key="1">
    <source>
        <dbReference type="ARBA" id="ARBA00004496"/>
    </source>
</evidence>
<evidence type="ECO:0000256" key="4">
    <source>
        <dbReference type="ARBA" id="ARBA00022771"/>
    </source>
</evidence>
<gene>
    <name evidence="8" type="ORF">HAZT_HAZT003225</name>
</gene>
<evidence type="ECO:0000256" key="5">
    <source>
        <dbReference type="ARBA" id="ARBA00022833"/>
    </source>
</evidence>
<dbReference type="AlphaFoldDB" id="A0A6A0HCV0"/>
<dbReference type="Proteomes" id="UP000711488">
    <property type="component" value="Unassembled WGS sequence"/>
</dbReference>
<feature type="domain" description="RZ-type" evidence="7">
    <location>
        <begin position="1"/>
        <end position="70"/>
    </location>
</feature>
<dbReference type="GO" id="GO:0008270">
    <property type="term" value="F:zinc ion binding"/>
    <property type="evidence" value="ECO:0007669"/>
    <property type="project" value="UniProtKB-KW"/>
</dbReference>
<keyword evidence="6" id="KW-0391">Immunity</keyword>
<evidence type="ECO:0000256" key="2">
    <source>
        <dbReference type="ARBA" id="ARBA00022490"/>
    </source>
</evidence>
<comment type="caution">
    <text evidence="8">The sequence shown here is derived from an EMBL/GenBank/DDBJ whole genome shotgun (WGS) entry which is preliminary data.</text>
</comment>
<evidence type="ECO:0000259" key="7">
    <source>
        <dbReference type="PROSITE" id="PS51981"/>
    </source>
</evidence>
<dbReference type="GO" id="GO:0002376">
    <property type="term" value="P:immune system process"/>
    <property type="evidence" value="ECO:0007669"/>
    <property type="project" value="UniProtKB-KW"/>
</dbReference>
<keyword evidence="5" id="KW-0862">Zinc</keyword>
<dbReference type="PANTHER" id="PTHR23425:SF8">
    <property type="entry name" value="NUCLEOPORIN AMO1-LIKE"/>
    <property type="match status" value="1"/>
</dbReference>